<gene>
    <name evidence="1" type="ORF">RUM43_011338</name>
</gene>
<protein>
    <submittedName>
        <fullName evidence="1">Uncharacterized protein</fullName>
    </submittedName>
</protein>
<dbReference type="EMBL" id="JAWJWE010000039">
    <property type="protein sequence ID" value="KAK6621035.1"/>
    <property type="molecule type" value="Genomic_DNA"/>
</dbReference>
<organism evidence="1 2">
    <name type="scientific">Polyplax serrata</name>
    <name type="common">Common mouse louse</name>
    <dbReference type="NCBI Taxonomy" id="468196"/>
    <lineage>
        <taxon>Eukaryota</taxon>
        <taxon>Metazoa</taxon>
        <taxon>Ecdysozoa</taxon>
        <taxon>Arthropoda</taxon>
        <taxon>Hexapoda</taxon>
        <taxon>Insecta</taxon>
        <taxon>Pterygota</taxon>
        <taxon>Neoptera</taxon>
        <taxon>Paraneoptera</taxon>
        <taxon>Psocodea</taxon>
        <taxon>Troctomorpha</taxon>
        <taxon>Phthiraptera</taxon>
        <taxon>Anoplura</taxon>
        <taxon>Polyplacidae</taxon>
        <taxon>Polyplax</taxon>
    </lineage>
</organism>
<accession>A0AAN8NY54</accession>
<evidence type="ECO:0000313" key="1">
    <source>
        <dbReference type="EMBL" id="KAK6621035.1"/>
    </source>
</evidence>
<dbReference type="AlphaFoldDB" id="A0AAN8NY54"/>
<proteinExistence type="predicted"/>
<comment type="caution">
    <text evidence="1">The sequence shown here is derived from an EMBL/GenBank/DDBJ whole genome shotgun (WGS) entry which is preliminary data.</text>
</comment>
<reference evidence="1 2" key="1">
    <citation type="submission" date="2023-10" db="EMBL/GenBank/DDBJ databases">
        <title>Genomes of two closely related lineages of the louse Polyplax serrata with different host specificities.</title>
        <authorList>
            <person name="Martinu J."/>
            <person name="Tarabai H."/>
            <person name="Stefka J."/>
            <person name="Hypsa V."/>
        </authorList>
    </citation>
    <scope>NUCLEOTIDE SEQUENCE [LARGE SCALE GENOMIC DNA]</scope>
    <source>
        <strain evidence="1">HR10_N</strain>
    </source>
</reference>
<sequence>MEKIYKSKLPKWKFLKGPNTYGTSHGFPTSRRCLSLPLETKNRTRLTHRERLILESYAVVPRVKRVTERKEEQNEEVEVEGEDFDFEPNFPVAEGKVRMERR</sequence>
<dbReference type="Proteomes" id="UP001372834">
    <property type="component" value="Unassembled WGS sequence"/>
</dbReference>
<evidence type="ECO:0000313" key="2">
    <source>
        <dbReference type="Proteomes" id="UP001372834"/>
    </source>
</evidence>
<name>A0AAN8NY54_POLSC</name>